<evidence type="ECO:0000313" key="3">
    <source>
        <dbReference type="Proteomes" id="UP000250140"/>
    </source>
</evidence>
<accession>A0A8E2JTK8</accession>
<dbReference type="Proteomes" id="UP000250140">
    <property type="component" value="Unassembled WGS sequence"/>
</dbReference>
<dbReference type="InterPro" id="IPR001810">
    <property type="entry name" value="F-box_dom"/>
</dbReference>
<proteinExistence type="predicted"/>
<dbReference type="InterPro" id="IPR036047">
    <property type="entry name" value="F-box-like_dom_sf"/>
</dbReference>
<feature type="domain" description="F-box" evidence="1">
    <location>
        <begin position="90"/>
        <end position="122"/>
    </location>
</feature>
<reference evidence="2 3" key="1">
    <citation type="journal article" date="2016" name="Nat. Commun.">
        <title>Ectomycorrhizal ecology is imprinted in the genome of the dominant symbiotic fungus Cenococcum geophilum.</title>
        <authorList>
            <consortium name="DOE Joint Genome Institute"/>
            <person name="Peter M."/>
            <person name="Kohler A."/>
            <person name="Ohm R.A."/>
            <person name="Kuo A."/>
            <person name="Krutzmann J."/>
            <person name="Morin E."/>
            <person name="Arend M."/>
            <person name="Barry K.W."/>
            <person name="Binder M."/>
            <person name="Choi C."/>
            <person name="Clum A."/>
            <person name="Copeland A."/>
            <person name="Grisel N."/>
            <person name="Haridas S."/>
            <person name="Kipfer T."/>
            <person name="LaButti K."/>
            <person name="Lindquist E."/>
            <person name="Lipzen A."/>
            <person name="Maire R."/>
            <person name="Meier B."/>
            <person name="Mihaltcheva S."/>
            <person name="Molinier V."/>
            <person name="Murat C."/>
            <person name="Poggeler S."/>
            <person name="Quandt C.A."/>
            <person name="Sperisen C."/>
            <person name="Tritt A."/>
            <person name="Tisserant E."/>
            <person name="Crous P.W."/>
            <person name="Henrissat B."/>
            <person name="Nehls U."/>
            <person name="Egli S."/>
            <person name="Spatafora J.W."/>
            <person name="Grigoriev I.V."/>
            <person name="Martin F.M."/>
        </authorList>
    </citation>
    <scope>NUCLEOTIDE SEQUENCE [LARGE SCALE GENOMIC DNA]</scope>
    <source>
        <strain evidence="2 3">CBS 207.34</strain>
    </source>
</reference>
<protein>
    <recommendedName>
        <fullName evidence="1">F-box domain-containing protein</fullName>
    </recommendedName>
</protein>
<evidence type="ECO:0000259" key="1">
    <source>
        <dbReference type="Pfam" id="PF00646"/>
    </source>
</evidence>
<dbReference type="OrthoDB" id="3766406at2759"/>
<dbReference type="AlphaFoldDB" id="A0A8E2JTK8"/>
<dbReference type="Pfam" id="PF00646">
    <property type="entry name" value="F-box"/>
    <property type="match status" value="1"/>
</dbReference>
<gene>
    <name evidence="2" type="ORF">AOQ84DRAFT_354212</name>
</gene>
<dbReference type="SUPFAM" id="SSF81383">
    <property type="entry name" value="F-box domain"/>
    <property type="match status" value="1"/>
</dbReference>
<organism evidence="2 3">
    <name type="scientific">Glonium stellatum</name>
    <dbReference type="NCBI Taxonomy" id="574774"/>
    <lineage>
        <taxon>Eukaryota</taxon>
        <taxon>Fungi</taxon>
        <taxon>Dikarya</taxon>
        <taxon>Ascomycota</taxon>
        <taxon>Pezizomycotina</taxon>
        <taxon>Dothideomycetes</taxon>
        <taxon>Pleosporomycetidae</taxon>
        <taxon>Gloniales</taxon>
        <taxon>Gloniaceae</taxon>
        <taxon>Glonium</taxon>
    </lineage>
</organism>
<keyword evidence="3" id="KW-1185">Reference proteome</keyword>
<sequence>MLPAGLGTVSFRPHKASYRGELPCASNPTCMNHNHSKQMSDEGSDLVPKITLRARVTRVLRLVNSKPDIRNASQESEALRRKGSDSSLMALPVELLQEISSHLKTSDAACFALTSRSIRNTIGVGSWYMLKKLGTKLTGPWGEDLSAARAERINFLERIVRGLPDYWLCQHCLILHSRLRITTSQSWDTIRTFPGCDVRLNFLPMSDQIFGYSLAWYHAYLAMMGDSKRPLCLDSLTCSGTYRSVEYTISPRIYENSEFLLKGYYRIHLDDRELLQLHIWKPHSPKRGKWDEILSRRGFSRLCNHVYYEPDPTRQKNRAHWKPTTPTCSSFKPLTELVDCRWRHIVLEEGPCENCNRIKRCPVCPTEFDLNFTHIPAQLTEVIIEVWHNLGAGVTTFDARWESMTGPTKQDPYLFEPGSIRRAYEKFGYPGGRHYEIPFS</sequence>
<evidence type="ECO:0000313" key="2">
    <source>
        <dbReference type="EMBL" id="OCL09003.1"/>
    </source>
</evidence>
<dbReference type="EMBL" id="KV749539">
    <property type="protein sequence ID" value="OCL09003.1"/>
    <property type="molecule type" value="Genomic_DNA"/>
</dbReference>
<name>A0A8E2JTK8_9PEZI</name>